<dbReference type="Proteomes" id="UP001190926">
    <property type="component" value="Unassembled WGS sequence"/>
</dbReference>
<dbReference type="PANTHER" id="PTHR31170">
    <property type="entry name" value="BNAC04G53230D PROTEIN"/>
    <property type="match status" value="1"/>
</dbReference>
<proteinExistence type="predicted"/>
<evidence type="ECO:0000313" key="3">
    <source>
        <dbReference type="Proteomes" id="UP001190926"/>
    </source>
</evidence>
<dbReference type="Pfam" id="PF03140">
    <property type="entry name" value="DUF247"/>
    <property type="match status" value="1"/>
</dbReference>
<keyword evidence="1" id="KW-1133">Transmembrane helix</keyword>
<evidence type="ECO:0000313" key="2">
    <source>
        <dbReference type="EMBL" id="KAH6755192.1"/>
    </source>
</evidence>
<feature type="transmembrane region" description="Helical" evidence="1">
    <location>
        <begin position="494"/>
        <end position="516"/>
    </location>
</feature>
<accession>A0AAD4NVR1</accession>
<gene>
    <name evidence="2" type="ORF">C2S53_017494</name>
</gene>
<dbReference type="InterPro" id="IPR004158">
    <property type="entry name" value="DUF247_pln"/>
</dbReference>
<dbReference type="EMBL" id="SDAM02029627">
    <property type="protein sequence ID" value="KAH6755192.1"/>
    <property type="molecule type" value="Genomic_DNA"/>
</dbReference>
<keyword evidence="3" id="KW-1185">Reference proteome</keyword>
<dbReference type="PANTHER" id="PTHR31170:SF25">
    <property type="entry name" value="BNAA09G04570D PROTEIN"/>
    <property type="match status" value="1"/>
</dbReference>
<keyword evidence="1" id="KW-0812">Transmembrane</keyword>
<comment type="caution">
    <text evidence="2">The sequence shown here is derived from an EMBL/GenBank/DDBJ whole genome shotgun (WGS) entry which is preliminary data.</text>
</comment>
<dbReference type="AlphaFoldDB" id="A0AAD4NVR1"/>
<evidence type="ECO:0000256" key="1">
    <source>
        <dbReference type="SAM" id="Phobius"/>
    </source>
</evidence>
<organism evidence="2 3">
    <name type="scientific">Perilla frutescens var. hirtella</name>
    <name type="common">Perilla citriodora</name>
    <name type="synonym">Perilla setoyensis</name>
    <dbReference type="NCBI Taxonomy" id="608512"/>
    <lineage>
        <taxon>Eukaryota</taxon>
        <taxon>Viridiplantae</taxon>
        <taxon>Streptophyta</taxon>
        <taxon>Embryophyta</taxon>
        <taxon>Tracheophyta</taxon>
        <taxon>Spermatophyta</taxon>
        <taxon>Magnoliopsida</taxon>
        <taxon>eudicotyledons</taxon>
        <taxon>Gunneridae</taxon>
        <taxon>Pentapetalae</taxon>
        <taxon>asterids</taxon>
        <taxon>lamiids</taxon>
        <taxon>Lamiales</taxon>
        <taxon>Lamiaceae</taxon>
        <taxon>Nepetoideae</taxon>
        <taxon>Elsholtzieae</taxon>
        <taxon>Perilla</taxon>
    </lineage>
</organism>
<keyword evidence="1" id="KW-0472">Membrane</keyword>
<name>A0AAD4NVR1_PERFH</name>
<reference evidence="2 3" key="1">
    <citation type="journal article" date="2021" name="Nat. Commun.">
        <title>Incipient diploidization of the medicinal plant Perilla within 10,000 years.</title>
        <authorList>
            <person name="Zhang Y."/>
            <person name="Shen Q."/>
            <person name="Leng L."/>
            <person name="Zhang D."/>
            <person name="Chen S."/>
            <person name="Shi Y."/>
            <person name="Ning Z."/>
            <person name="Chen S."/>
        </authorList>
    </citation>
    <scope>NUCLEOTIDE SEQUENCE [LARGE SCALE GENOMIC DNA]</scope>
    <source>
        <strain evidence="3">cv. PC099</strain>
    </source>
</reference>
<sequence length="526" mass="59523">MLSPPPYESPNPIFNEQGWIIHIRRALEDGDDLEQESDIHVSIFNVPKTLVLTSPESYVPQLVALGPYHHSRPELYEMERYKLSAAKKSLKEIPGLKFHNLVGQLSRAEHRFRACYHKFINLNGETLAWMMAVDSCFLLQFIRAFAVDEGPGRKSGHHDAILRDIVMLENQVPLFSVKKTLEFMSGSAENGADDQLYAMVIGLCRYFSPFVMIQESGGVDRMNKSAHFLEFLYNLTVPGFQSSSEIKITLGADEQGPNKVVSSETGPLSLMKRLMLSRPVRIILTLPWKIVSNLPGVIMLRQVNYFCFSREKDEINNSNDDNNNNNISRHPLMEEITIPSVTELSNAGVRFATTNSGISSIHFDEKTATFHLAAISIDVNTEAVMRNLVAYEACWDSSRPLICARYTELMNGIIDSEDDAMILREKGIILNHLKSDQDVANLWNGMSKSIRLTKVPFLDRVIEDVNSYYEGRWKVRIGKFLKVYVSGSWQSMTFLAAILLLFFVSLQAFSSIFGCARVSFRRGRAN</sequence>
<protein>
    <submittedName>
        <fullName evidence="2">Uncharacterized protein</fullName>
    </submittedName>
</protein>